<dbReference type="Proteomes" id="UP000068164">
    <property type="component" value="Unassembled WGS sequence"/>
</dbReference>
<gene>
    <name evidence="1" type="ORF">AS026_30930</name>
</gene>
<accession>A0A109JYZ9</accession>
<evidence type="ECO:0000313" key="1">
    <source>
        <dbReference type="EMBL" id="KWV57717.1"/>
    </source>
</evidence>
<protein>
    <submittedName>
        <fullName evidence="1">Uncharacterized protein</fullName>
    </submittedName>
</protein>
<comment type="caution">
    <text evidence="1">The sequence shown here is derived from an EMBL/GenBank/DDBJ whole genome shotgun (WGS) entry which is preliminary data.</text>
</comment>
<evidence type="ECO:0000313" key="2">
    <source>
        <dbReference type="Proteomes" id="UP000068164"/>
    </source>
</evidence>
<dbReference type="EMBL" id="LNCD01000026">
    <property type="protein sequence ID" value="KWV57717.1"/>
    <property type="molecule type" value="Genomic_DNA"/>
</dbReference>
<keyword evidence="2" id="KW-1185">Reference proteome</keyword>
<dbReference type="AlphaFoldDB" id="A0A109JYZ9"/>
<name>A0A109JYZ9_9HYPH</name>
<organism evidence="1 2">
    <name type="scientific">Rhizobium altiplani</name>
    <dbReference type="NCBI Taxonomy" id="1864509"/>
    <lineage>
        <taxon>Bacteria</taxon>
        <taxon>Pseudomonadati</taxon>
        <taxon>Pseudomonadota</taxon>
        <taxon>Alphaproteobacteria</taxon>
        <taxon>Hyphomicrobiales</taxon>
        <taxon>Rhizobiaceae</taxon>
        <taxon>Rhizobium/Agrobacterium group</taxon>
        <taxon>Rhizobium</taxon>
    </lineage>
</organism>
<reference evidence="1 2" key="1">
    <citation type="submission" date="2015-11" db="EMBL/GenBank/DDBJ databases">
        <title>Draft Genome Sequence of the Strain BR 10423 (Rhizobium sp.) isolated from nodules of Mimosa pudica.</title>
        <authorList>
            <person name="Barauna A.C."/>
            <person name="Zilli J.E."/>
            <person name="Simoes-Araujo J.L."/>
            <person name="Reis V.M."/>
            <person name="James E.K."/>
            <person name="Reis F.B.Jr."/>
            <person name="Rouws L.F."/>
            <person name="Passos S.R."/>
            <person name="Gois S.R."/>
        </authorList>
    </citation>
    <scope>NUCLEOTIDE SEQUENCE [LARGE SCALE GENOMIC DNA]</scope>
    <source>
        <strain evidence="1 2">BR10423</strain>
    </source>
</reference>
<proteinExistence type="predicted"/>
<sequence length="208" mass="22713">MATLTKSRAGEPIETNSAKRNNVCGYARALRNVSEVLRCRLLPSCVPANSLPFGGYGSVFDLPIFDCRSVVGKLLLENVSLLRADDGDWCGHREMRSRTCKVRGSEVNLVCRACLSAIKALSGQPAPEQAHDLRAVDEGVVAERVVRRDRARVDDRNAQSVEKRYAMSEIGPIKAFVPAESQPENSSAVSCFDVDIAKYGRFGPISVN</sequence>